<dbReference type="GO" id="GO:0006355">
    <property type="term" value="P:regulation of DNA-templated transcription"/>
    <property type="evidence" value="ECO:0007669"/>
    <property type="project" value="InterPro"/>
</dbReference>
<proteinExistence type="predicted"/>
<dbReference type="GeneID" id="44081204"/>
<dbReference type="EMBL" id="CP048739">
    <property type="protein sequence ID" value="QIB75889.1"/>
    <property type="molecule type" value="Genomic_DNA"/>
</dbReference>
<sequence>MTTDRSLDEFVGGDSSAESETDTAQSSETNAETDENAPDSSVQADTLEDGDSGTVSPAVGTYRWDPDGVECPTCGEMVERLWLDEDTDAQVCADCKAW</sequence>
<dbReference type="Pfam" id="PF24458">
    <property type="entry name" value="DUF7573"/>
    <property type="match status" value="1"/>
</dbReference>
<feature type="region of interest" description="Disordered" evidence="1">
    <location>
        <begin position="1"/>
        <end position="63"/>
    </location>
</feature>
<dbReference type="AlphaFoldDB" id="A0A6C0UPT3"/>
<dbReference type="InterPro" id="IPR055995">
    <property type="entry name" value="DUF7573"/>
</dbReference>
<organism evidence="2 3">
    <name type="scientific">Halogeometricum borinquense</name>
    <dbReference type="NCBI Taxonomy" id="60847"/>
    <lineage>
        <taxon>Archaea</taxon>
        <taxon>Methanobacteriati</taxon>
        <taxon>Methanobacteriota</taxon>
        <taxon>Stenosarchaea group</taxon>
        <taxon>Halobacteria</taxon>
        <taxon>Halobacteriales</taxon>
        <taxon>Haloferacaceae</taxon>
        <taxon>Halogeometricum</taxon>
    </lineage>
</organism>
<dbReference type="Proteomes" id="UP000465846">
    <property type="component" value="Chromosome"/>
</dbReference>
<dbReference type="InterPro" id="IPR000679">
    <property type="entry name" value="Znf_GATA"/>
</dbReference>
<accession>A0A6C0UPT3</accession>
<name>A0A6C0UPT3_9EURY</name>
<evidence type="ECO:0000256" key="1">
    <source>
        <dbReference type="SAM" id="MobiDB-lite"/>
    </source>
</evidence>
<protein>
    <submittedName>
        <fullName evidence="2">Uncharacterized protein</fullName>
    </submittedName>
</protein>
<gene>
    <name evidence="2" type="ORF">G3I44_17345</name>
</gene>
<evidence type="ECO:0000313" key="2">
    <source>
        <dbReference type="EMBL" id="QIB75889.1"/>
    </source>
</evidence>
<dbReference type="GO" id="GO:0043565">
    <property type="term" value="F:sequence-specific DNA binding"/>
    <property type="evidence" value="ECO:0007669"/>
    <property type="project" value="InterPro"/>
</dbReference>
<feature type="compositionally biased region" description="Polar residues" evidence="1">
    <location>
        <begin position="16"/>
        <end position="30"/>
    </location>
</feature>
<dbReference type="PROSITE" id="PS50114">
    <property type="entry name" value="GATA_ZN_FINGER_2"/>
    <property type="match status" value="1"/>
</dbReference>
<reference evidence="2 3" key="1">
    <citation type="submission" date="2020-02" db="EMBL/GenBank/DDBJ databases">
        <title>Whole genome sequence of Halogeometricum borinquense strain wsp4.</title>
        <authorList>
            <person name="Verma D.K."/>
            <person name="Gopal K."/>
            <person name="Prasad E.S."/>
        </authorList>
    </citation>
    <scope>NUCLEOTIDE SEQUENCE [LARGE SCALE GENOMIC DNA]</scope>
    <source>
        <strain evidence="3">wsp4</strain>
    </source>
</reference>
<evidence type="ECO:0000313" key="3">
    <source>
        <dbReference type="Proteomes" id="UP000465846"/>
    </source>
</evidence>
<dbReference type="RefSeq" id="WP_163487613.1">
    <property type="nucleotide sequence ID" value="NZ_CP048739.1"/>
</dbReference>